<keyword evidence="14" id="KW-1185">Reference proteome</keyword>
<dbReference type="SMART" id="SM01083">
    <property type="entry name" value="Cir_N"/>
    <property type="match status" value="1"/>
</dbReference>
<evidence type="ECO:0000256" key="4">
    <source>
        <dbReference type="ARBA" id="ARBA00022723"/>
    </source>
</evidence>
<feature type="compositionally biased region" description="Acidic residues" evidence="10">
    <location>
        <begin position="386"/>
        <end position="395"/>
    </location>
</feature>
<feature type="region of interest" description="Disordered" evidence="10">
    <location>
        <begin position="386"/>
        <end position="412"/>
    </location>
</feature>
<dbReference type="Pfam" id="PF21315">
    <property type="entry name" value="FAN1_HTH"/>
    <property type="match status" value="1"/>
</dbReference>
<proteinExistence type="inferred from homology"/>
<dbReference type="Proteomes" id="UP000245768">
    <property type="component" value="Unassembled WGS sequence"/>
</dbReference>
<evidence type="ECO:0000256" key="2">
    <source>
        <dbReference type="ARBA" id="ARBA00005533"/>
    </source>
</evidence>
<dbReference type="SMART" id="SM00990">
    <property type="entry name" value="VRR_NUC"/>
    <property type="match status" value="1"/>
</dbReference>
<dbReference type="GO" id="GO:0017108">
    <property type="term" value="F:5'-flap endonuclease activity"/>
    <property type="evidence" value="ECO:0007669"/>
    <property type="project" value="TreeGrafter"/>
</dbReference>
<evidence type="ECO:0000259" key="11">
    <source>
        <dbReference type="SMART" id="SM00990"/>
    </source>
</evidence>
<keyword evidence="8" id="KW-0227">DNA damage</keyword>
<dbReference type="GO" id="GO:0005634">
    <property type="term" value="C:nucleus"/>
    <property type="evidence" value="ECO:0007669"/>
    <property type="project" value="UniProtKB-SubCell"/>
</dbReference>
<feature type="region of interest" description="Disordered" evidence="10">
    <location>
        <begin position="914"/>
        <end position="949"/>
    </location>
</feature>
<keyword evidence="5 8" id="KW-0378">Hydrolase</keyword>
<feature type="domain" description="VRR-NUC" evidence="11">
    <location>
        <begin position="1073"/>
        <end position="1189"/>
    </location>
</feature>
<dbReference type="InterPro" id="IPR011856">
    <property type="entry name" value="tRNA_endonuc-like_dom_sf"/>
</dbReference>
<dbReference type="RefSeq" id="XP_025376139.1">
    <property type="nucleotide sequence ID" value="XM_025519668.1"/>
</dbReference>
<dbReference type="InParanoid" id="A0A316YIE1"/>
<keyword evidence="7 8" id="KW-0464">Manganese</keyword>
<organism evidence="13 14">
    <name type="scientific">Acaromyces ingoldii</name>
    <dbReference type="NCBI Taxonomy" id="215250"/>
    <lineage>
        <taxon>Eukaryota</taxon>
        <taxon>Fungi</taxon>
        <taxon>Dikarya</taxon>
        <taxon>Basidiomycota</taxon>
        <taxon>Ustilaginomycotina</taxon>
        <taxon>Exobasidiomycetes</taxon>
        <taxon>Exobasidiales</taxon>
        <taxon>Cryptobasidiaceae</taxon>
        <taxon>Acaromyces</taxon>
    </lineage>
</organism>
<feature type="compositionally biased region" description="Basic and acidic residues" evidence="10">
    <location>
        <begin position="171"/>
        <end position="199"/>
    </location>
</feature>
<dbReference type="InterPro" id="IPR049125">
    <property type="entry name" value="FAN1-like_WH"/>
</dbReference>
<evidence type="ECO:0000256" key="8">
    <source>
        <dbReference type="RuleBase" id="RU365033"/>
    </source>
</evidence>
<dbReference type="GO" id="GO:0008409">
    <property type="term" value="F:5'-3' exonuclease activity"/>
    <property type="evidence" value="ECO:0007669"/>
    <property type="project" value="TreeGrafter"/>
</dbReference>
<protein>
    <recommendedName>
        <fullName evidence="8">Fanconi-associated nuclease</fullName>
        <ecNumber evidence="8">3.1.4.1</ecNumber>
    </recommendedName>
</protein>
<feature type="compositionally biased region" description="Low complexity" evidence="10">
    <location>
        <begin position="926"/>
        <end position="939"/>
    </location>
</feature>
<dbReference type="GO" id="GO:0036297">
    <property type="term" value="P:interstrand cross-link repair"/>
    <property type="evidence" value="ECO:0007669"/>
    <property type="project" value="InterPro"/>
</dbReference>
<evidence type="ECO:0000256" key="10">
    <source>
        <dbReference type="SAM" id="MobiDB-lite"/>
    </source>
</evidence>
<comment type="similarity">
    <text evidence="2 8">Belongs to the FAN1 family.</text>
</comment>
<evidence type="ECO:0000256" key="9">
    <source>
        <dbReference type="SAM" id="Coils"/>
    </source>
</evidence>
<keyword evidence="8" id="KW-0539">Nucleus</keyword>
<dbReference type="GO" id="GO:0046872">
    <property type="term" value="F:metal ion binding"/>
    <property type="evidence" value="ECO:0007669"/>
    <property type="project" value="UniProtKB-KW"/>
</dbReference>
<reference evidence="13 14" key="1">
    <citation type="journal article" date="2018" name="Mol. Biol. Evol.">
        <title>Broad Genomic Sampling Reveals a Smut Pathogenic Ancestry of the Fungal Clade Ustilaginomycotina.</title>
        <authorList>
            <person name="Kijpornyongpan T."/>
            <person name="Mondo S.J."/>
            <person name="Barry K."/>
            <person name="Sandor L."/>
            <person name="Lee J."/>
            <person name="Lipzen A."/>
            <person name="Pangilinan J."/>
            <person name="LaButti K."/>
            <person name="Hainaut M."/>
            <person name="Henrissat B."/>
            <person name="Grigoriev I.V."/>
            <person name="Spatafora J.W."/>
            <person name="Aime M.C."/>
        </authorList>
    </citation>
    <scope>NUCLEOTIDE SEQUENCE [LARGE SCALE GENOMIC DNA]</scope>
    <source>
        <strain evidence="13 14">MCA 4198</strain>
    </source>
</reference>
<evidence type="ECO:0000256" key="1">
    <source>
        <dbReference type="ARBA" id="ARBA00000983"/>
    </source>
</evidence>
<dbReference type="Pfam" id="PF21170">
    <property type="entry name" value="FAN1_TPR"/>
    <property type="match status" value="1"/>
</dbReference>
<feature type="region of interest" description="Disordered" evidence="10">
    <location>
        <begin position="57"/>
        <end position="254"/>
    </location>
</feature>
<dbReference type="GeneID" id="37041584"/>
<dbReference type="PANTHER" id="PTHR15749">
    <property type="entry name" value="FANCONI-ASSOCIATED NUCLEASE 1"/>
    <property type="match status" value="1"/>
</dbReference>
<dbReference type="OrthoDB" id="258143at2759"/>
<feature type="compositionally biased region" description="Basic and acidic residues" evidence="10">
    <location>
        <begin position="57"/>
        <end position="91"/>
    </location>
</feature>
<name>A0A316YIE1_9BASI</name>
<dbReference type="EC" id="3.1.4.1" evidence="8"/>
<evidence type="ECO:0000313" key="14">
    <source>
        <dbReference type="Proteomes" id="UP000245768"/>
    </source>
</evidence>
<dbReference type="PANTHER" id="PTHR15749:SF4">
    <property type="entry name" value="FANCONI-ASSOCIATED NUCLEASE 1"/>
    <property type="match status" value="1"/>
</dbReference>
<dbReference type="EMBL" id="KZ819637">
    <property type="protein sequence ID" value="PWN88941.1"/>
    <property type="molecule type" value="Genomic_DNA"/>
</dbReference>
<keyword evidence="6 8" id="KW-0460">Magnesium</keyword>
<sequence>MPLHLQHHKSYHPYNRENIERVRRDEELAKAQEQEAEQQSLVADSEARIELLRQKRAEAAAGGDRDGRLKAAERELDGKAGSLEKFDEAQRAKIGAQDVDSAKRTHSGHINFWADLEQKTSSSSSPSVSTGKRSRDRVESEADARRRKLEEQGAWFLGKPAKDMQPWYTSEDLKSGQERKKTEEQRLEEAYKDGVRKSSADPLKQMPQPAKGSSFSHLSGTSPSPSTSKSPGSTSMDDLRAQAAAREAAERAKADALIAQRQKAAGFRIEETPVRTAEGYSDQFNREDVRAAKEASRHRQERHWREEEAQARKDFQSRPELTDPGGDKVTLWDGQGDQVIKVKEEEGGMEESGMRGTDEGDMMTMTIAKKEEASGAEDTLLAEVPDDEESVEAGNDDSFGSSEQQDGRRRPRESMYPAILGEMIATVLEHEDHLFAKSEHRLLRSYFDLDYESRHLLARLIQRRPSWHRIDKLRYNFDVKDVETAVNNLCSLPLPAPEKEEVEQDEGDVPRRFCLGTDDMCGGEEEALGLLSLDELKSLAKNMNRLKGSATTTKASLIASLLVTKGQGTLFGFANKSKVNVGSVKKGDDTPRKDPKQPTLFATGSRKKQQEQQEQSQSAVLRQQLAVIIGGCVKLCPNAKRLIDRVALVYYRGMHLGGSALTTAVLSRSRRRNFPAYEWVRSKDLFVSRKHLVAYEGALAIETQMDELIEWDGSKDGFSRALKLFEGCYGQWQEAVAEVLASKPQGIDRMTYHRMRFHPGWPLTRIVYKGASVMGRFKLYAREKEVLTALLDQRVFRRGRRGDWYDRLALVLAHYPSHDDARKARREALAVAVAGIEDADTHLIYHDTLQKRIVRLENQLKLPFSEKHDFSYAKLKRCEEKHFKGTRLDVMMPEKMKTGIFGVEVPVLPSWGKAKRPSIDGKRSASDSSSTSSTSSASDGQARSASPAAVGFRERAPLRKVVKVEKRGDSEEQVQIERREVKADMHSVWRGLDGQPCRVEMLVLQEYMHLGYKGFHCEGGVLTMLFTLVMWDVVFAPLEGAFETPYQRQPLDLDEDSFAIARAPLIRDRLAHIEETGGLDKIAEADDRERSNKTWAMACRWDSFSKEDLLEIAECMGGRALSVVCQTLAEEWGHCTSGLPDLVVWRYEDKKVRFCEVKGPGDRLSDKQKVWIDILSRAGCQVEVSLVSAH</sequence>
<comment type="subcellular location">
    <subcellularLocation>
        <location evidence="8">Nucleus</location>
    </subcellularLocation>
</comment>
<dbReference type="InterPro" id="IPR049126">
    <property type="entry name" value="FAN1-like_TPR"/>
</dbReference>
<dbReference type="InterPro" id="IPR014883">
    <property type="entry name" value="VRR_NUC"/>
</dbReference>
<dbReference type="FunCoup" id="A0A316YIE1">
    <property type="interactions" value="275"/>
</dbReference>
<keyword evidence="4 8" id="KW-0479">Metal-binding</keyword>
<gene>
    <name evidence="13" type="ORF">FA10DRAFT_252943</name>
</gene>
<dbReference type="AlphaFoldDB" id="A0A316YIE1"/>
<dbReference type="CDD" id="cd22326">
    <property type="entry name" value="FAN1-like"/>
    <property type="match status" value="1"/>
</dbReference>
<dbReference type="Gene3D" id="3.40.1350.10">
    <property type="match status" value="1"/>
</dbReference>
<dbReference type="InterPro" id="IPR033315">
    <property type="entry name" value="Fan1-like"/>
</dbReference>
<evidence type="ECO:0000256" key="5">
    <source>
        <dbReference type="ARBA" id="ARBA00022801"/>
    </source>
</evidence>
<evidence type="ECO:0000256" key="3">
    <source>
        <dbReference type="ARBA" id="ARBA00022722"/>
    </source>
</evidence>
<comment type="cofactor">
    <cofactor evidence="8">
        <name>Mg(2+)</name>
        <dbReference type="ChEBI" id="CHEBI:18420"/>
    </cofactor>
    <cofactor evidence="8">
        <name>Mn(2+)</name>
        <dbReference type="ChEBI" id="CHEBI:29035"/>
    </cofactor>
</comment>
<feature type="coiled-coil region" evidence="9">
    <location>
        <begin position="19"/>
        <end position="48"/>
    </location>
</feature>
<dbReference type="GO" id="GO:0070336">
    <property type="term" value="F:flap-structured DNA binding"/>
    <property type="evidence" value="ECO:0007669"/>
    <property type="project" value="TreeGrafter"/>
</dbReference>
<dbReference type="InterPro" id="IPR049132">
    <property type="entry name" value="FAN1-like_euk"/>
</dbReference>
<evidence type="ECO:0000313" key="13">
    <source>
        <dbReference type="EMBL" id="PWN88941.1"/>
    </source>
</evidence>
<dbReference type="Pfam" id="PF08774">
    <property type="entry name" value="VRR_NUC"/>
    <property type="match status" value="1"/>
</dbReference>
<feature type="compositionally biased region" description="Basic and acidic residues" evidence="10">
    <location>
        <begin position="585"/>
        <end position="596"/>
    </location>
</feature>
<keyword evidence="3 8" id="KW-0540">Nuclease</keyword>
<feature type="region of interest" description="Disordered" evidence="10">
    <location>
        <begin position="278"/>
        <end position="335"/>
    </location>
</feature>
<accession>A0A316YIE1</accession>
<dbReference type="STRING" id="215250.A0A316YIE1"/>
<dbReference type="InterPro" id="IPR019339">
    <property type="entry name" value="CIR_N_dom"/>
</dbReference>
<feature type="domain" description="CBF1-interacting co-repressor CIR N-terminal" evidence="12">
    <location>
        <begin position="10"/>
        <end position="46"/>
    </location>
</feature>
<evidence type="ECO:0000256" key="6">
    <source>
        <dbReference type="ARBA" id="ARBA00022842"/>
    </source>
</evidence>
<comment type="function">
    <text evidence="8">Nuclease required for the repair of DNA interstrand cross-links (ICL). Acts as a 5'-3' exonuclease that anchors at a cut end of DNA and cleaves DNA successively at every third nucleotide, allowing to excise an ICL from one strand through flanking incisions.</text>
</comment>
<feature type="compositionally biased region" description="Basic and acidic residues" evidence="10">
    <location>
        <begin position="136"/>
        <end position="151"/>
    </location>
</feature>
<keyword evidence="9" id="KW-0175">Coiled coil</keyword>
<keyword evidence="8" id="KW-0234">DNA repair</keyword>
<evidence type="ECO:0000256" key="7">
    <source>
        <dbReference type="ARBA" id="ARBA00023211"/>
    </source>
</evidence>
<comment type="catalytic activity">
    <reaction evidence="1 8">
        <text>Hydrolytically removes 5'-nucleotides successively from the 3'-hydroxy termini of 3'-hydroxy-terminated oligonucleotides.</text>
        <dbReference type="EC" id="3.1.4.1"/>
    </reaction>
</comment>
<dbReference type="GO" id="GO:0004528">
    <property type="term" value="F:phosphodiesterase I activity"/>
    <property type="evidence" value="ECO:0007669"/>
    <property type="project" value="UniProtKB-EC"/>
</dbReference>
<feature type="compositionally biased region" description="Low complexity" evidence="10">
    <location>
        <begin position="212"/>
        <end position="246"/>
    </location>
</feature>
<feature type="region of interest" description="Disordered" evidence="10">
    <location>
        <begin position="582"/>
        <end position="615"/>
    </location>
</feature>
<evidence type="ECO:0000259" key="12">
    <source>
        <dbReference type="SMART" id="SM01083"/>
    </source>
</evidence>
<feature type="compositionally biased region" description="Basic and acidic residues" evidence="10">
    <location>
        <begin position="284"/>
        <end position="321"/>
    </location>
</feature>